<keyword evidence="5 6" id="KW-0472">Membrane</keyword>
<feature type="transmembrane region" description="Helical" evidence="6">
    <location>
        <begin position="13"/>
        <end position="37"/>
    </location>
</feature>
<protein>
    <submittedName>
        <fullName evidence="8">Integral membrane sensor domain MASE1</fullName>
    </submittedName>
</protein>
<keyword evidence="3 6" id="KW-0812">Transmembrane</keyword>
<feature type="transmembrane region" description="Helical" evidence="6">
    <location>
        <begin position="188"/>
        <end position="210"/>
    </location>
</feature>
<evidence type="ECO:0000259" key="7">
    <source>
        <dbReference type="Pfam" id="PF05231"/>
    </source>
</evidence>
<dbReference type="Proteomes" id="UP000272729">
    <property type="component" value="Unassembled WGS sequence"/>
</dbReference>
<comment type="subcellular location">
    <subcellularLocation>
        <location evidence="1">Cell membrane</location>
        <topology evidence="1">Multi-pass membrane protein</topology>
    </subcellularLocation>
</comment>
<dbReference type="AlphaFoldDB" id="A0A495XIX3"/>
<proteinExistence type="predicted"/>
<keyword evidence="9" id="KW-1185">Reference proteome</keyword>
<evidence type="ECO:0000256" key="1">
    <source>
        <dbReference type="ARBA" id="ARBA00004651"/>
    </source>
</evidence>
<dbReference type="GO" id="GO:0005886">
    <property type="term" value="C:plasma membrane"/>
    <property type="evidence" value="ECO:0007669"/>
    <property type="project" value="UniProtKB-SubCell"/>
</dbReference>
<dbReference type="PROSITE" id="PS51257">
    <property type="entry name" value="PROKAR_LIPOPROTEIN"/>
    <property type="match status" value="1"/>
</dbReference>
<accession>A0A495XIX3</accession>
<feature type="transmembrane region" description="Helical" evidence="6">
    <location>
        <begin position="265"/>
        <end position="285"/>
    </location>
</feature>
<keyword evidence="4 6" id="KW-1133">Transmembrane helix</keyword>
<feature type="domain" description="MASE1" evidence="7">
    <location>
        <begin position="17"/>
        <end position="288"/>
    </location>
</feature>
<evidence type="ECO:0000256" key="2">
    <source>
        <dbReference type="ARBA" id="ARBA00022475"/>
    </source>
</evidence>
<evidence type="ECO:0000256" key="5">
    <source>
        <dbReference type="ARBA" id="ARBA00023136"/>
    </source>
</evidence>
<dbReference type="RefSeq" id="WP_121228079.1">
    <property type="nucleotide sequence ID" value="NZ_JBIUBA010000064.1"/>
</dbReference>
<evidence type="ECO:0000313" key="8">
    <source>
        <dbReference type="EMBL" id="RKT73932.1"/>
    </source>
</evidence>
<organism evidence="8 9">
    <name type="scientific">Saccharothrix variisporea</name>
    <dbReference type="NCBI Taxonomy" id="543527"/>
    <lineage>
        <taxon>Bacteria</taxon>
        <taxon>Bacillati</taxon>
        <taxon>Actinomycetota</taxon>
        <taxon>Actinomycetes</taxon>
        <taxon>Pseudonocardiales</taxon>
        <taxon>Pseudonocardiaceae</taxon>
        <taxon>Saccharothrix</taxon>
    </lineage>
</organism>
<gene>
    <name evidence="8" type="ORF">DFJ66_7269</name>
</gene>
<evidence type="ECO:0000256" key="3">
    <source>
        <dbReference type="ARBA" id="ARBA00022692"/>
    </source>
</evidence>
<comment type="caution">
    <text evidence="8">The sequence shown here is derived from an EMBL/GenBank/DDBJ whole genome shotgun (WGS) entry which is preliminary data.</text>
</comment>
<name>A0A495XIX3_9PSEU</name>
<evidence type="ECO:0000256" key="4">
    <source>
        <dbReference type="ARBA" id="ARBA00022989"/>
    </source>
</evidence>
<keyword evidence="2" id="KW-1003">Cell membrane</keyword>
<evidence type="ECO:0000313" key="9">
    <source>
        <dbReference type="Proteomes" id="UP000272729"/>
    </source>
</evidence>
<feature type="transmembrane region" description="Helical" evidence="6">
    <location>
        <begin position="154"/>
        <end position="176"/>
    </location>
</feature>
<feature type="transmembrane region" description="Helical" evidence="6">
    <location>
        <begin position="49"/>
        <end position="77"/>
    </location>
</feature>
<reference evidence="8 9" key="1">
    <citation type="submission" date="2018-10" db="EMBL/GenBank/DDBJ databases">
        <title>Sequencing the genomes of 1000 actinobacteria strains.</title>
        <authorList>
            <person name="Klenk H.-P."/>
        </authorList>
    </citation>
    <scope>NUCLEOTIDE SEQUENCE [LARGE SCALE GENOMIC DNA]</scope>
    <source>
        <strain evidence="8 9">DSM 43911</strain>
    </source>
</reference>
<feature type="transmembrane region" description="Helical" evidence="6">
    <location>
        <begin position="83"/>
        <end position="101"/>
    </location>
</feature>
<dbReference type="EMBL" id="RBXR01000001">
    <property type="protein sequence ID" value="RKT73932.1"/>
    <property type="molecule type" value="Genomic_DNA"/>
</dbReference>
<feature type="transmembrane region" description="Helical" evidence="6">
    <location>
        <begin position="113"/>
        <end position="134"/>
    </location>
</feature>
<dbReference type="OrthoDB" id="4137374at2"/>
<dbReference type="InterPro" id="IPR007895">
    <property type="entry name" value="MASE1"/>
</dbReference>
<dbReference type="Pfam" id="PF05231">
    <property type="entry name" value="MASE1"/>
    <property type="match status" value="1"/>
</dbReference>
<sequence length="326" mass="34757">MLLSPRLRPWGRYGLHLLVVASCYYVGARLGLLQALVNDQVTPLWPPTGIALLSLLLGGVRMWPGIAIAAFVVNATLGDSGPAFVISAGNTLGPVVAFLLLKHTGFRLEVDRIRDALALVFLGAFGGMAVSATVGTGALALNGVVDGTHFWSTWSVWWTGDAMGVLVVVPIVLALRNRAEWPTTLYRWLEWAALLLATAGVTVLITTVPLRMTFIVFPFLIWAALRFQHVGAAPCSFLTAVIAARGAAEGTGVFGGDLDLLGKMVTLQAFNGTVALTTLVLSAVISERNAARRAIERTCAQLADVVAQYEPLLSGNTRPPDSRESR</sequence>
<evidence type="ECO:0000256" key="6">
    <source>
        <dbReference type="SAM" id="Phobius"/>
    </source>
</evidence>